<sequence length="63" mass="6757">MDDRAGPARSTLLLPNINLVVLKTCVCSGARLAWGGCDVFPAVLGGERDNTSSLHKDTVKIRF</sequence>
<gene>
    <name evidence="1" type="ORF">E2C01_030227</name>
</gene>
<dbReference type="EMBL" id="VSRR010003600">
    <property type="protein sequence ID" value="MPC36759.1"/>
    <property type="molecule type" value="Genomic_DNA"/>
</dbReference>
<name>A0A5B7EUS8_PORTR</name>
<protein>
    <submittedName>
        <fullName evidence="1">Uncharacterized protein</fullName>
    </submittedName>
</protein>
<accession>A0A5B7EUS8</accession>
<dbReference type="Proteomes" id="UP000324222">
    <property type="component" value="Unassembled WGS sequence"/>
</dbReference>
<comment type="caution">
    <text evidence="1">The sequence shown here is derived from an EMBL/GenBank/DDBJ whole genome shotgun (WGS) entry which is preliminary data.</text>
</comment>
<organism evidence="1 2">
    <name type="scientific">Portunus trituberculatus</name>
    <name type="common">Swimming crab</name>
    <name type="synonym">Neptunus trituberculatus</name>
    <dbReference type="NCBI Taxonomy" id="210409"/>
    <lineage>
        <taxon>Eukaryota</taxon>
        <taxon>Metazoa</taxon>
        <taxon>Ecdysozoa</taxon>
        <taxon>Arthropoda</taxon>
        <taxon>Crustacea</taxon>
        <taxon>Multicrustacea</taxon>
        <taxon>Malacostraca</taxon>
        <taxon>Eumalacostraca</taxon>
        <taxon>Eucarida</taxon>
        <taxon>Decapoda</taxon>
        <taxon>Pleocyemata</taxon>
        <taxon>Brachyura</taxon>
        <taxon>Eubrachyura</taxon>
        <taxon>Portunoidea</taxon>
        <taxon>Portunidae</taxon>
        <taxon>Portuninae</taxon>
        <taxon>Portunus</taxon>
    </lineage>
</organism>
<proteinExistence type="predicted"/>
<dbReference type="AlphaFoldDB" id="A0A5B7EUS8"/>
<evidence type="ECO:0000313" key="1">
    <source>
        <dbReference type="EMBL" id="MPC36759.1"/>
    </source>
</evidence>
<evidence type="ECO:0000313" key="2">
    <source>
        <dbReference type="Proteomes" id="UP000324222"/>
    </source>
</evidence>
<reference evidence="1 2" key="1">
    <citation type="submission" date="2019-05" db="EMBL/GenBank/DDBJ databases">
        <title>Another draft genome of Portunus trituberculatus and its Hox gene families provides insights of decapod evolution.</title>
        <authorList>
            <person name="Jeong J.-H."/>
            <person name="Song I."/>
            <person name="Kim S."/>
            <person name="Choi T."/>
            <person name="Kim D."/>
            <person name="Ryu S."/>
            <person name="Kim W."/>
        </authorList>
    </citation>
    <scope>NUCLEOTIDE SEQUENCE [LARGE SCALE GENOMIC DNA]</scope>
    <source>
        <tissue evidence="1">Muscle</tissue>
    </source>
</reference>
<keyword evidence="2" id="KW-1185">Reference proteome</keyword>